<dbReference type="AlphaFoldDB" id="A0A2G5EY20"/>
<feature type="compositionally biased region" description="Basic and acidic residues" evidence="1">
    <location>
        <begin position="508"/>
        <end position="533"/>
    </location>
</feature>
<feature type="compositionally biased region" description="Basic and acidic residues" evidence="1">
    <location>
        <begin position="721"/>
        <end position="733"/>
    </location>
</feature>
<feature type="compositionally biased region" description="Basic and acidic residues" evidence="1">
    <location>
        <begin position="661"/>
        <end position="677"/>
    </location>
</feature>
<protein>
    <submittedName>
        <fullName evidence="2">Uncharacterized protein</fullName>
    </submittedName>
</protein>
<dbReference type="STRING" id="218851.A0A2G5EY20"/>
<feature type="compositionally biased region" description="Basic and acidic residues" evidence="1">
    <location>
        <begin position="32"/>
        <end position="51"/>
    </location>
</feature>
<feature type="region of interest" description="Disordered" evidence="1">
    <location>
        <begin position="1"/>
        <end position="165"/>
    </location>
</feature>
<proteinExistence type="predicted"/>
<dbReference type="EMBL" id="KZ305020">
    <property type="protein sequence ID" value="PIA60622.1"/>
    <property type="molecule type" value="Genomic_DNA"/>
</dbReference>
<evidence type="ECO:0000256" key="1">
    <source>
        <dbReference type="SAM" id="MobiDB-lite"/>
    </source>
</evidence>
<feature type="compositionally biased region" description="Basic and acidic residues" evidence="1">
    <location>
        <begin position="200"/>
        <end position="219"/>
    </location>
</feature>
<feature type="compositionally biased region" description="Basic and acidic residues" evidence="1">
    <location>
        <begin position="316"/>
        <end position="325"/>
    </location>
</feature>
<dbReference type="OrthoDB" id="1304274at2759"/>
<sequence length="733" mass="78926">MATETTVVLPDQATVTEHVEETTSLNAPITESQERTEDNKIHQPAVEKVDESPELAVPAEDSAVVTEETNSKPAVSSVSELAVEDVGKETEGQTEISDASKSAVEPVEIPLHSPPTQEPGAEVETKPKGLLEHEPKVVEKPESVAEEPQLGKEPEESEYKEVENSFSIAEESEIGKKLEVTELDSEVVEKPESAVEAEPELQKHSEDVEVTEEKHEKLEPKESIEVKLAADEGVVISKDNDATESTTNRETGEDQEPVADKISDAYVSETPSDPIDKDVSIIPDASDEAPQNNVQKEDIWSDTVENFSKGPPLEVSKVEEEKNVKDGNLADPETTTAEDVGDATPATDVMEKSFEGLKASGDVEIDSEEKIEETVKDDTAAPVKTVEDTEPIISKPEEGGGITSVTEVAEKSFEALNASENVEVVTEEKKEENAESDIASVENTSDIVPQASEDKEVDYSNSAAEVAEKKDENVKDDTAAPVETVDDTEPMASKTDEGGVDTTSATEVTEKFVDEPKASKDVEVTEEKVEDVKSNTALAEITKDTVPQSSEPKEVDDSNSTAEGAEKSSEGEKASTVDVATEEKKQENVKDYTTSSVDSAKDTVLESETNVSSTVDTSSGEPKELALEPREDDVAESKEDKIVTKEAEVAETTPSSNTHLESSKEINDSKTSEDLSKQEVPTKPVHKHSHGILSKVKHSIGKVKKAITGKSPTSKNSTSDAKGDDEKVKEGTN</sequence>
<dbReference type="InParanoid" id="A0A2G5EY20"/>
<dbReference type="PANTHER" id="PTHR37729:SF1">
    <property type="entry name" value="NEUROFILAMENT PROTEIN-LIKE PROTEIN"/>
    <property type="match status" value="1"/>
</dbReference>
<feature type="compositionally biased region" description="Polar residues" evidence="1">
    <location>
        <begin position="67"/>
        <end position="79"/>
    </location>
</feature>
<reference evidence="2 3" key="1">
    <citation type="submission" date="2017-09" db="EMBL/GenBank/DDBJ databases">
        <title>WGS assembly of Aquilegia coerulea Goldsmith.</title>
        <authorList>
            <person name="Hodges S."/>
            <person name="Kramer E."/>
            <person name="Nordborg M."/>
            <person name="Tomkins J."/>
            <person name="Borevitz J."/>
            <person name="Derieg N."/>
            <person name="Yan J."/>
            <person name="Mihaltcheva S."/>
            <person name="Hayes R.D."/>
            <person name="Rokhsar D."/>
        </authorList>
    </citation>
    <scope>NUCLEOTIDE SEQUENCE [LARGE SCALE GENOMIC DNA]</scope>
    <source>
        <strain evidence="3">cv. Goldsmith</strain>
    </source>
</reference>
<dbReference type="PANTHER" id="PTHR37729">
    <property type="entry name" value="NEUROFILAMENT PROTEIN-LIKE PROTEIN"/>
    <property type="match status" value="1"/>
</dbReference>
<evidence type="ECO:0000313" key="3">
    <source>
        <dbReference type="Proteomes" id="UP000230069"/>
    </source>
</evidence>
<organism evidence="2 3">
    <name type="scientific">Aquilegia coerulea</name>
    <name type="common">Rocky mountain columbine</name>
    <dbReference type="NCBI Taxonomy" id="218851"/>
    <lineage>
        <taxon>Eukaryota</taxon>
        <taxon>Viridiplantae</taxon>
        <taxon>Streptophyta</taxon>
        <taxon>Embryophyta</taxon>
        <taxon>Tracheophyta</taxon>
        <taxon>Spermatophyta</taxon>
        <taxon>Magnoliopsida</taxon>
        <taxon>Ranunculales</taxon>
        <taxon>Ranunculaceae</taxon>
        <taxon>Thalictroideae</taxon>
        <taxon>Aquilegia</taxon>
    </lineage>
</organism>
<feature type="region of interest" description="Disordered" evidence="1">
    <location>
        <begin position="235"/>
        <end position="346"/>
    </location>
</feature>
<dbReference type="Proteomes" id="UP000230069">
    <property type="component" value="Unassembled WGS sequence"/>
</dbReference>
<feature type="compositionally biased region" description="Polar residues" evidence="1">
    <location>
        <begin position="22"/>
        <end position="31"/>
    </location>
</feature>
<feature type="region of interest" description="Disordered" evidence="1">
    <location>
        <begin position="184"/>
        <end position="219"/>
    </location>
</feature>
<accession>A0A2G5EY20</accession>
<keyword evidence="3" id="KW-1185">Reference proteome</keyword>
<feature type="compositionally biased region" description="Polar residues" evidence="1">
    <location>
        <begin position="710"/>
        <end position="720"/>
    </location>
</feature>
<feature type="compositionally biased region" description="Basic and acidic residues" evidence="1">
    <location>
        <begin position="466"/>
        <end position="478"/>
    </location>
</feature>
<evidence type="ECO:0000313" key="2">
    <source>
        <dbReference type="EMBL" id="PIA60622.1"/>
    </source>
</evidence>
<name>A0A2G5EY20_AQUCA</name>
<feature type="region of interest" description="Disordered" evidence="1">
    <location>
        <begin position="359"/>
        <end position="402"/>
    </location>
</feature>
<feature type="compositionally biased region" description="Basic and acidic residues" evidence="1">
    <location>
        <begin position="123"/>
        <end position="163"/>
    </location>
</feature>
<feature type="compositionally biased region" description="Basic and acidic residues" evidence="1">
    <location>
        <begin position="635"/>
        <end position="648"/>
    </location>
</feature>
<feature type="compositionally biased region" description="Basic residues" evidence="1">
    <location>
        <begin position="684"/>
        <end position="707"/>
    </location>
</feature>
<gene>
    <name evidence="2" type="ORF">AQUCO_00300256v1</name>
</gene>
<feature type="compositionally biased region" description="Basic and acidic residues" evidence="1">
    <location>
        <begin position="564"/>
        <end position="590"/>
    </location>
</feature>
<feature type="compositionally biased region" description="Polar residues" evidence="1">
    <location>
        <begin position="606"/>
        <end position="620"/>
    </location>
</feature>
<feature type="region of interest" description="Disordered" evidence="1">
    <location>
        <begin position="422"/>
        <end position="733"/>
    </location>
</feature>